<feature type="repeat" description="RCC1" evidence="1">
    <location>
        <begin position="594"/>
        <end position="660"/>
    </location>
</feature>
<feature type="region of interest" description="Disordered" evidence="2">
    <location>
        <begin position="152"/>
        <end position="176"/>
    </location>
</feature>
<dbReference type="OrthoDB" id="61110at2759"/>
<dbReference type="PANTHER" id="PTHR45982">
    <property type="entry name" value="REGULATOR OF CHROMOSOME CONDENSATION"/>
    <property type="match status" value="1"/>
</dbReference>
<feature type="compositionally biased region" description="Polar residues" evidence="2">
    <location>
        <begin position="312"/>
        <end position="336"/>
    </location>
</feature>
<dbReference type="GO" id="GO:0005737">
    <property type="term" value="C:cytoplasm"/>
    <property type="evidence" value="ECO:0007669"/>
    <property type="project" value="TreeGrafter"/>
</dbReference>
<feature type="region of interest" description="Disordered" evidence="2">
    <location>
        <begin position="304"/>
        <end position="366"/>
    </location>
</feature>
<evidence type="ECO:0000256" key="2">
    <source>
        <dbReference type="SAM" id="MobiDB-lite"/>
    </source>
</evidence>
<feature type="repeat" description="RCC1" evidence="1">
    <location>
        <begin position="53"/>
        <end position="117"/>
    </location>
</feature>
<dbReference type="PANTHER" id="PTHR45982:SF6">
    <property type="entry name" value="SCF-ASSOCIATED FACTOR 1"/>
    <property type="match status" value="1"/>
</dbReference>
<dbReference type="GeneID" id="30145564"/>
<feature type="compositionally biased region" description="Pro residues" evidence="2">
    <location>
        <begin position="342"/>
        <end position="352"/>
    </location>
</feature>
<reference evidence="4" key="1">
    <citation type="submission" date="2016-05" db="EMBL/GenBank/DDBJ databases">
        <title>Comparative genomics of biotechnologically important yeasts.</title>
        <authorList>
            <consortium name="DOE Joint Genome Institute"/>
            <person name="Riley R."/>
            <person name="Haridas S."/>
            <person name="Wolfe K.H."/>
            <person name="Lopes M.R."/>
            <person name="Hittinger C.T."/>
            <person name="Goker M."/>
            <person name="Salamov A."/>
            <person name="Wisecaver J."/>
            <person name="Long T.M."/>
            <person name="Aerts A.L."/>
            <person name="Barry K."/>
            <person name="Choi C."/>
            <person name="Clum A."/>
            <person name="Coughlan A.Y."/>
            <person name="Deshpande S."/>
            <person name="Douglass A.P."/>
            <person name="Hanson S.J."/>
            <person name="Klenk H.-P."/>
            <person name="Labutti K."/>
            <person name="Lapidus A."/>
            <person name="Lindquist E."/>
            <person name="Lipzen A."/>
            <person name="Meier-Kolthoff J.P."/>
            <person name="Ohm R.A."/>
            <person name="Otillar R.P."/>
            <person name="Pangilinan J."/>
            <person name="Peng Y."/>
            <person name="Rokas A."/>
            <person name="Rosa C.A."/>
            <person name="Scheuner C."/>
            <person name="Sibirny A.A."/>
            <person name="Slot J.C."/>
            <person name="Stielow J.B."/>
            <person name="Sun H."/>
            <person name="Kurtzman C.P."/>
            <person name="Blackwell M."/>
            <person name="Grigoriev I.V."/>
            <person name="Jeffries T.W."/>
        </authorList>
    </citation>
    <scope>NUCLEOTIDE SEQUENCE [LARGE SCALE GENOMIC DNA]</scope>
    <source>
        <strain evidence="4">NRRL Y-12698</strain>
    </source>
</reference>
<keyword evidence="4" id="KW-1185">Reference proteome</keyword>
<organism evidence="3 4">
    <name type="scientific">Babjeviella inositovora NRRL Y-12698</name>
    <dbReference type="NCBI Taxonomy" id="984486"/>
    <lineage>
        <taxon>Eukaryota</taxon>
        <taxon>Fungi</taxon>
        <taxon>Dikarya</taxon>
        <taxon>Ascomycota</taxon>
        <taxon>Saccharomycotina</taxon>
        <taxon>Pichiomycetes</taxon>
        <taxon>Serinales incertae sedis</taxon>
        <taxon>Babjeviella</taxon>
    </lineage>
</organism>
<dbReference type="PROSITE" id="PS50012">
    <property type="entry name" value="RCC1_3"/>
    <property type="match status" value="2"/>
</dbReference>
<evidence type="ECO:0000313" key="4">
    <source>
        <dbReference type="Proteomes" id="UP000094336"/>
    </source>
</evidence>
<gene>
    <name evidence="3" type="ORF">BABINDRAFT_159525</name>
</gene>
<evidence type="ECO:0008006" key="5">
    <source>
        <dbReference type="Google" id="ProtNLM"/>
    </source>
</evidence>
<evidence type="ECO:0000256" key="1">
    <source>
        <dbReference type="PROSITE-ProRule" id="PRU00235"/>
    </source>
</evidence>
<name>A0A1E3QZF8_9ASCO</name>
<dbReference type="InterPro" id="IPR009091">
    <property type="entry name" value="RCC1/BLIP-II"/>
</dbReference>
<dbReference type="AlphaFoldDB" id="A0A1E3QZF8"/>
<evidence type="ECO:0000313" key="3">
    <source>
        <dbReference type="EMBL" id="ODQ83063.1"/>
    </source>
</evidence>
<feature type="compositionally biased region" description="Low complexity" evidence="2">
    <location>
        <begin position="152"/>
        <end position="166"/>
    </location>
</feature>
<protein>
    <recommendedName>
        <fullName evidence="5">Regulator of chromosome condensation 1/beta-lactamase-inhibitor protein II</fullName>
    </recommendedName>
</protein>
<dbReference type="Pfam" id="PF13540">
    <property type="entry name" value="RCC1_2"/>
    <property type="match status" value="1"/>
</dbReference>
<dbReference type="Proteomes" id="UP000094336">
    <property type="component" value="Unassembled WGS sequence"/>
</dbReference>
<dbReference type="Gene3D" id="2.130.10.30">
    <property type="entry name" value="Regulator of chromosome condensation 1/beta-lactamase-inhibitor protein II"/>
    <property type="match status" value="3"/>
</dbReference>
<dbReference type="InterPro" id="IPR051553">
    <property type="entry name" value="Ran_GTPase-activating"/>
</dbReference>
<dbReference type="STRING" id="984486.A0A1E3QZF8"/>
<dbReference type="InterPro" id="IPR000408">
    <property type="entry name" value="Reg_chr_condens"/>
</dbReference>
<dbReference type="GO" id="GO:0005085">
    <property type="term" value="F:guanyl-nucleotide exchange factor activity"/>
    <property type="evidence" value="ECO:0007669"/>
    <property type="project" value="TreeGrafter"/>
</dbReference>
<accession>A0A1E3QZF8</accession>
<dbReference type="SUPFAM" id="SSF50985">
    <property type="entry name" value="RCC1/BLIP-II"/>
    <property type="match status" value="1"/>
</dbReference>
<dbReference type="RefSeq" id="XP_018988391.1">
    <property type="nucleotide sequence ID" value="XM_019127711.1"/>
</dbReference>
<dbReference type="EMBL" id="KV454426">
    <property type="protein sequence ID" value="ODQ83063.1"/>
    <property type="molecule type" value="Genomic_DNA"/>
</dbReference>
<sequence>MEALSRCCKATHALVNDPIVWQGMYHNVFGWKPSPLSFTSSKWPELFKRRARSKLYAWGKPDSGRLGTATRNIPPEYARRAGFTTAVVRPFPINAFSHVVLADVTAGGFSFQILTSNGEIYSTGSSWNGGQVGPGPDSYDFQTRPGVSLPIRGGATRNNAGGNATRVAPEDSTDANPDALTFGPLFPGNPFPMGRVGGVIHANHGHPVPTPIDAPTDVSADAPTSTSPDALTFGPLFPGTPFPMGRVGGVIHANHGHPVPTPTDAPTDVSVDAPTSTSLGGLTLGPLFPGTPFPMGRIGGVIRDFLGPPQPSTAAPSSRVTGLPATATSPIVTATPISDVPMPQPGGRPEPPTTTQAPPSVPKVETQEGVVSLMKTPVPVEFIALSSGRCHFIALDSKGSIWSWDHPAQRMGIRLHFDQLSSGNAILKIAAGWNISTAYVLNVGIIVWHKRDAVPKLDKAYPVEHTARAHYKVIRGTGAVRGDARVVDFVACDGFVVFITGKGELYRVDVGNPELVERIRPVLLSEFMARLEEGSRFVRLSGSFRNFAAISSDDQVLIGNRETTEPQIIPELQKRNFISIAVGDYHYLGLLKNGTLLSWGRESNSCGCLGLGVPEEVFRNGGSLHESSVTVHKPLEVDLGGKKAVAIAAGGWQSCAIVADV</sequence>
<proteinExistence type="predicted"/>